<dbReference type="GO" id="GO:0016740">
    <property type="term" value="F:transferase activity"/>
    <property type="evidence" value="ECO:0007669"/>
    <property type="project" value="UniProtKB-KW"/>
</dbReference>
<proteinExistence type="predicted"/>
<evidence type="ECO:0000313" key="2">
    <source>
        <dbReference type="EMBL" id="MFC6064036.1"/>
    </source>
</evidence>
<gene>
    <name evidence="2" type="ORF">ACFP4F_15970</name>
</gene>
<evidence type="ECO:0000313" key="3">
    <source>
        <dbReference type="Proteomes" id="UP001596139"/>
    </source>
</evidence>
<organism evidence="2 3">
    <name type="scientific">Streptomyces ochraceiscleroticus</name>
    <dbReference type="NCBI Taxonomy" id="47761"/>
    <lineage>
        <taxon>Bacteria</taxon>
        <taxon>Bacillati</taxon>
        <taxon>Actinomycetota</taxon>
        <taxon>Actinomycetes</taxon>
        <taxon>Kitasatosporales</taxon>
        <taxon>Streptomycetaceae</taxon>
        <taxon>Streptomyces</taxon>
    </lineage>
</organism>
<accession>A0ABW1MJT9</accession>
<keyword evidence="3" id="KW-1185">Reference proteome</keyword>
<dbReference type="InterPro" id="IPR003673">
    <property type="entry name" value="CoA-Trfase_fam_III"/>
</dbReference>
<dbReference type="Pfam" id="PF02515">
    <property type="entry name" value="CoA_transf_3"/>
    <property type="match status" value="1"/>
</dbReference>
<comment type="caution">
    <text evidence="2">The sequence shown here is derived from an EMBL/GenBank/DDBJ whole genome shotgun (WGS) entry which is preliminary data.</text>
</comment>
<dbReference type="RefSeq" id="WP_031052367.1">
    <property type="nucleotide sequence ID" value="NZ_JBHSPX010000004.1"/>
</dbReference>
<dbReference type="PANTHER" id="PTHR48207">
    <property type="entry name" value="SUCCINATE--HYDROXYMETHYLGLUTARATE COA-TRANSFERASE"/>
    <property type="match status" value="1"/>
</dbReference>
<dbReference type="Gene3D" id="3.40.50.10540">
    <property type="entry name" value="Crotonobetainyl-coa:carnitine coa-transferase, domain 1"/>
    <property type="match status" value="1"/>
</dbReference>
<dbReference type="InterPro" id="IPR044855">
    <property type="entry name" value="CoA-Trfase_III_dom3_sf"/>
</dbReference>
<dbReference type="InterPro" id="IPR050483">
    <property type="entry name" value="CoA-transferase_III_domain"/>
</dbReference>
<reference evidence="3" key="1">
    <citation type="journal article" date="2019" name="Int. J. Syst. Evol. Microbiol.">
        <title>The Global Catalogue of Microorganisms (GCM) 10K type strain sequencing project: providing services to taxonomists for standard genome sequencing and annotation.</title>
        <authorList>
            <consortium name="The Broad Institute Genomics Platform"/>
            <consortium name="The Broad Institute Genome Sequencing Center for Infectious Disease"/>
            <person name="Wu L."/>
            <person name="Ma J."/>
        </authorList>
    </citation>
    <scope>NUCLEOTIDE SEQUENCE [LARGE SCALE GENOMIC DNA]</scope>
    <source>
        <strain evidence="3">CGMCC 1.15180</strain>
    </source>
</reference>
<sequence length="404" mass="43977">MSSRPLDGIRIIDLTRALAGPYCTMLFADLGAEVIKVEPPQGDMSRSQGPYRQDDELREFGGYFASINRNKRSISIDLTTSDGKELLRRLIRDADALIENFRPGVMDQLGLAYETLREGNPRLVYGAIRGFGDPRTGKSPYVDRPAFDVVAQAMGGVMAITGRPDGEPTKVGPGIGDIFPAVLTAFGVMACVTDARRTGRGRFVDVAMYDAIVSLCERVIHQHAYVGAVPGREGNDHPLLAPFGVFRASDGWMAIAAPLDKQWARLAEVIGRPELGTDPRLATNAARVVHRDEMRAAIEEWTSVRTRAEITAALSDTVPAGPVNTAEALFADPHLTVRQMLAEVEQPGSAAPVTVAGQPVKVTDAPPEEFRRAPLLGEHTDEILTELGYQREDIARLRVGRTVR</sequence>
<keyword evidence="1 2" id="KW-0808">Transferase</keyword>
<dbReference type="InterPro" id="IPR023606">
    <property type="entry name" value="CoA-Trfase_III_dom_1_sf"/>
</dbReference>
<evidence type="ECO:0000256" key="1">
    <source>
        <dbReference type="ARBA" id="ARBA00022679"/>
    </source>
</evidence>
<protein>
    <submittedName>
        <fullName evidence="2">CaiB/BaiF CoA transferase family protein</fullName>
    </submittedName>
</protein>
<dbReference type="Gene3D" id="3.30.1540.10">
    <property type="entry name" value="formyl-coa transferase, domain 3"/>
    <property type="match status" value="1"/>
</dbReference>
<dbReference type="Proteomes" id="UP001596139">
    <property type="component" value="Unassembled WGS sequence"/>
</dbReference>
<dbReference type="SUPFAM" id="SSF89796">
    <property type="entry name" value="CoA-transferase family III (CaiB/BaiF)"/>
    <property type="match status" value="1"/>
</dbReference>
<dbReference type="EMBL" id="JBHSPX010000004">
    <property type="protein sequence ID" value="MFC6064036.1"/>
    <property type="molecule type" value="Genomic_DNA"/>
</dbReference>
<dbReference type="PANTHER" id="PTHR48207:SF3">
    <property type="entry name" value="SUCCINATE--HYDROXYMETHYLGLUTARATE COA-TRANSFERASE"/>
    <property type="match status" value="1"/>
</dbReference>
<name>A0ABW1MJT9_9ACTN</name>